<keyword evidence="2" id="KW-0808">Transferase</keyword>
<keyword evidence="4 7" id="KW-0418">Kinase</keyword>
<evidence type="ECO:0000313" key="7">
    <source>
        <dbReference type="EMBL" id="KAF2682342.1"/>
    </source>
</evidence>
<keyword evidence="5" id="KW-0067">ATP-binding</keyword>
<dbReference type="GO" id="GO:0004674">
    <property type="term" value="F:protein serine/threonine kinase activity"/>
    <property type="evidence" value="ECO:0007669"/>
    <property type="project" value="UniProtKB-KW"/>
</dbReference>
<evidence type="ECO:0000313" key="8">
    <source>
        <dbReference type="Proteomes" id="UP000799291"/>
    </source>
</evidence>
<organism evidence="7 8">
    <name type="scientific">Lentithecium fluviatile CBS 122367</name>
    <dbReference type="NCBI Taxonomy" id="1168545"/>
    <lineage>
        <taxon>Eukaryota</taxon>
        <taxon>Fungi</taxon>
        <taxon>Dikarya</taxon>
        <taxon>Ascomycota</taxon>
        <taxon>Pezizomycotina</taxon>
        <taxon>Dothideomycetes</taxon>
        <taxon>Pleosporomycetidae</taxon>
        <taxon>Pleosporales</taxon>
        <taxon>Massarineae</taxon>
        <taxon>Lentitheciaceae</taxon>
        <taxon>Lentithecium</taxon>
    </lineage>
</organism>
<evidence type="ECO:0000256" key="4">
    <source>
        <dbReference type="ARBA" id="ARBA00022777"/>
    </source>
</evidence>
<sequence length="161" mass="18677">MWDSVEDNLNRNPAHRLPENILKLLLVRVFLALDYLHTECQLVHTDIKGENILMEIRDNNILEAFVKDEMETPSARKSINIANIYASRTFGRPKRVERAIRGDCGSAVRGDKLRTHVAQPNIYRAPEVMLKAEWKYLVDIWNVGCMVWDLFEDKHLFSGRG</sequence>
<evidence type="ECO:0000259" key="6">
    <source>
        <dbReference type="PROSITE" id="PS50011"/>
    </source>
</evidence>
<dbReference type="PANTHER" id="PTHR45646:SF11">
    <property type="entry name" value="SERINE_THREONINE-PROTEIN KINASE DOA"/>
    <property type="match status" value="1"/>
</dbReference>
<dbReference type="AlphaFoldDB" id="A0A6G1IVR6"/>
<accession>A0A6G1IVR6</accession>
<evidence type="ECO:0000256" key="1">
    <source>
        <dbReference type="ARBA" id="ARBA00022527"/>
    </source>
</evidence>
<dbReference type="SUPFAM" id="SSF56112">
    <property type="entry name" value="Protein kinase-like (PK-like)"/>
    <property type="match status" value="1"/>
</dbReference>
<dbReference type="PANTHER" id="PTHR45646">
    <property type="entry name" value="SERINE/THREONINE-PROTEIN KINASE DOA-RELATED"/>
    <property type="match status" value="1"/>
</dbReference>
<dbReference type="InterPro" id="IPR000719">
    <property type="entry name" value="Prot_kinase_dom"/>
</dbReference>
<dbReference type="InterPro" id="IPR008271">
    <property type="entry name" value="Ser/Thr_kinase_AS"/>
</dbReference>
<dbReference type="PROSITE" id="PS00108">
    <property type="entry name" value="PROTEIN_KINASE_ST"/>
    <property type="match status" value="1"/>
</dbReference>
<keyword evidence="1" id="KW-0723">Serine/threonine-protein kinase</keyword>
<feature type="domain" description="Protein kinase" evidence="6">
    <location>
        <begin position="1"/>
        <end position="161"/>
    </location>
</feature>
<dbReference type="InterPro" id="IPR011009">
    <property type="entry name" value="Kinase-like_dom_sf"/>
</dbReference>
<keyword evidence="8" id="KW-1185">Reference proteome</keyword>
<name>A0A6G1IVR6_9PLEO</name>
<evidence type="ECO:0000256" key="3">
    <source>
        <dbReference type="ARBA" id="ARBA00022741"/>
    </source>
</evidence>
<dbReference type="InterPro" id="IPR051175">
    <property type="entry name" value="CLK_kinases"/>
</dbReference>
<dbReference type="GO" id="GO:0005524">
    <property type="term" value="F:ATP binding"/>
    <property type="evidence" value="ECO:0007669"/>
    <property type="project" value="UniProtKB-KW"/>
</dbReference>
<dbReference type="EMBL" id="MU005587">
    <property type="protein sequence ID" value="KAF2682342.1"/>
    <property type="molecule type" value="Genomic_DNA"/>
</dbReference>
<protein>
    <submittedName>
        <fullName evidence="7">Kinase-like protein</fullName>
    </submittedName>
</protein>
<dbReference type="OrthoDB" id="5979581at2759"/>
<dbReference type="Gene3D" id="1.10.510.10">
    <property type="entry name" value="Transferase(Phosphotransferase) domain 1"/>
    <property type="match status" value="1"/>
</dbReference>
<reference evidence="7" key="1">
    <citation type="journal article" date="2020" name="Stud. Mycol.">
        <title>101 Dothideomycetes genomes: a test case for predicting lifestyles and emergence of pathogens.</title>
        <authorList>
            <person name="Haridas S."/>
            <person name="Albert R."/>
            <person name="Binder M."/>
            <person name="Bloem J."/>
            <person name="Labutti K."/>
            <person name="Salamov A."/>
            <person name="Andreopoulos B."/>
            <person name="Baker S."/>
            <person name="Barry K."/>
            <person name="Bills G."/>
            <person name="Bluhm B."/>
            <person name="Cannon C."/>
            <person name="Castanera R."/>
            <person name="Culley D."/>
            <person name="Daum C."/>
            <person name="Ezra D."/>
            <person name="Gonzalez J."/>
            <person name="Henrissat B."/>
            <person name="Kuo A."/>
            <person name="Liang C."/>
            <person name="Lipzen A."/>
            <person name="Lutzoni F."/>
            <person name="Magnuson J."/>
            <person name="Mondo S."/>
            <person name="Nolan M."/>
            <person name="Ohm R."/>
            <person name="Pangilinan J."/>
            <person name="Park H.-J."/>
            <person name="Ramirez L."/>
            <person name="Alfaro M."/>
            <person name="Sun H."/>
            <person name="Tritt A."/>
            <person name="Yoshinaga Y."/>
            <person name="Zwiers L.-H."/>
            <person name="Turgeon B."/>
            <person name="Goodwin S."/>
            <person name="Spatafora J."/>
            <person name="Crous P."/>
            <person name="Grigoriev I."/>
        </authorList>
    </citation>
    <scope>NUCLEOTIDE SEQUENCE</scope>
    <source>
        <strain evidence="7">CBS 122367</strain>
    </source>
</reference>
<dbReference type="PROSITE" id="PS50011">
    <property type="entry name" value="PROTEIN_KINASE_DOM"/>
    <property type="match status" value="1"/>
</dbReference>
<keyword evidence="3" id="KW-0547">Nucleotide-binding</keyword>
<gene>
    <name evidence="7" type="ORF">K458DRAFT_405634</name>
</gene>
<evidence type="ECO:0000256" key="5">
    <source>
        <dbReference type="ARBA" id="ARBA00022840"/>
    </source>
</evidence>
<dbReference type="GO" id="GO:0005634">
    <property type="term" value="C:nucleus"/>
    <property type="evidence" value="ECO:0007669"/>
    <property type="project" value="TreeGrafter"/>
</dbReference>
<dbReference type="GO" id="GO:0043484">
    <property type="term" value="P:regulation of RNA splicing"/>
    <property type="evidence" value="ECO:0007669"/>
    <property type="project" value="TreeGrafter"/>
</dbReference>
<proteinExistence type="predicted"/>
<evidence type="ECO:0000256" key="2">
    <source>
        <dbReference type="ARBA" id="ARBA00022679"/>
    </source>
</evidence>
<dbReference type="Proteomes" id="UP000799291">
    <property type="component" value="Unassembled WGS sequence"/>
</dbReference>